<keyword evidence="2" id="KW-0732">Signal</keyword>
<comment type="caution">
    <text evidence="4">The sequence shown here is derived from an EMBL/GenBank/DDBJ whole genome shotgun (WGS) entry which is preliminary data.</text>
</comment>
<dbReference type="Pfam" id="PF12680">
    <property type="entry name" value="SnoaL_2"/>
    <property type="match status" value="1"/>
</dbReference>
<sequence>MKPLFFVVSLLFSWQLLATESASVAPQAKTEAKTAATKAGEDKVAKDKAELAKATESASVEKPTESELQDSPAVITLTPELVQATAPEAVESTQPITATNPNAPQVDTSKVLGNETAKPAAIPKTQQEKAVAVAQAEQAVIQAKEALTLKQQVKAKQSRESLAVIEQLIKAYNARNIDAFISIYDENVEFYAFPNELLFKGKEKLIARYGIMFKKLKCIKSSPIKRIVHGNIVIDHELSETCSSDPNVVDKRTELISSYQVENGKITKVLFFR</sequence>
<dbReference type="InterPro" id="IPR032710">
    <property type="entry name" value="NTF2-like_dom_sf"/>
</dbReference>
<protein>
    <recommendedName>
        <fullName evidence="3">SnoaL-like domain-containing protein</fullName>
    </recommendedName>
</protein>
<dbReference type="AlphaFoldDB" id="A0A7V1CYJ8"/>
<evidence type="ECO:0000256" key="1">
    <source>
        <dbReference type="SAM" id="MobiDB-lite"/>
    </source>
</evidence>
<feature type="region of interest" description="Disordered" evidence="1">
    <location>
        <begin position="29"/>
        <end position="69"/>
    </location>
</feature>
<feature type="compositionally biased region" description="Basic and acidic residues" evidence="1">
    <location>
        <begin position="39"/>
        <end position="53"/>
    </location>
</feature>
<name>A0A7V1CYJ8_9GAMM</name>
<dbReference type="RefSeq" id="WP_304182008.1">
    <property type="nucleotide sequence ID" value="NZ_DRGM01000103.1"/>
</dbReference>
<reference evidence="4" key="1">
    <citation type="journal article" date="2020" name="mSystems">
        <title>Genome- and Community-Level Interaction Insights into Carbon Utilization and Element Cycling Functions of Hydrothermarchaeota in Hydrothermal Sediment.</title>
        <authorList>
            <person name="Zhou Z."/>
            <person name="Liu Y."/>
            <person name="Xu W."/>
            <person name="Pan J."/>
            <person name="Luo Z.H."/>
            <person name="Li M."/>
        </authorList>
    </citation>
    <scope>NUCLEOTIDE SEQUENCE [LARGE SCALE GENOMIC DNA]</scope>
    <source>
        <strain evidence="4">HyVt-346</strain>
    </source>
</reference>
<organism evidence="4">
    <name type="scientific">Pseudoalteromonas prydzensis</name>
    <dbReference type="NCBI Taxonomy" id="182141"/>
    <lineage>
        <taxon>Bacteria</taxon>
        <taxon>Pseudomonadati</taxon>
        <taxon>Pseudomonadota</taxon>
        <taxon>Gammaproteobacteria</taxon>
        <taxon>Alteromonadales</taxon>
        <taxon>Pseudoalteromonadaceae</taxon>
        <taxon>Pseudoalteromonas</taxon>
    </lineage>
</organism>
<proteinExistence type="predicted"/>
<dbReference type="EMBL" id="DRGM01000103">
    <property type="protein sequence ID" value="HEA16681.1"/>
    <property type="molecule type" value="Genomic_DNA"/>
</dbReference>
<feature type="chain" id="PRO_5031237508" description="SnoaL-like domain-containing protein" evidence="2">
    <location>
        <begin position="19"/>
        <end position="273"/>
    </location>
</feature>
<gene>
    <name evidence="4" type="ORF">ENH88_09605</name>
</gene>
<evidence type="ECO:0000259" key="3">
    <source>
        <dbReference type="Pfam" id="PF12680"/>
    </source>
</evidence>
<dbReference type="SUPFAM" id="SSF54427">
    <property type="entry name" value="NTF2-like"/>
    <property type="match status" value="1"/>
</dbReference>
<dbReference type="InterPro" id="IPR037401">
    <property type="entry name" value="SnoaL-like"/>
</dbReference>
<feature type="domain" description="SnoaL-like" evidence="3">
    <location>
        <begin position="165"/>
        <end position="268"/>
    </location>
</feature>
<evidence type="ECO:0000313" key="4">
    <source>
        <dbReference type="EMBL" id="HEA16681.1"/>
    </source>
</evidence>
<accession>A0A7V1CYJ8</accession>
<evidence type="ECO:0000256" key="2">
    <source>
        <dbReference type="SAM" id="SignalP"/>
    </source>
</evidence>
<dbReference type="Proteomes" id="UP000886188">
    <property type="component" value="Unassembled WGS sequence"/>
</dbReference>
<dbReference type="Gene3D" id="3.10.450.50">
    <property type="match status" value="1"/>
</dbReference>
<feature type="signal peptide" evidence="2">
    <location>
        <begin position="1"/>
        <end position="18"/>
    </location>
</feature>